<sequence length="92" mass="9476">MSARAARSAAAPAAHDARAPSRCARMCDSVSCHAPAPDCDCWCMMPAMGEETAPGHPAFPHACARAAVAQADRTVARAAIAPMDIVPMEQGT</sequence>
<organism evidence="2 3">
    <name type="scientific">Novacetimonas cocois</name>
    <dbReference type="NCBI Taxonomy" id="1747507"/>
    <lineage>
        <taxon>Bacteria</taxon>
        <taxon>Pseudomonadati</taxon>
        <taxon>Pseudomonadota</taxon>
        <taxon>Alphaproteobacteria</taxon>
        <taxon>Acetobacterales</taxon>
        <taxon>Acetobacteraceae</taxon>
        <taxon>Novacetimonas</taxon>
    </lineage>
</organism>
<comment type="caution">
    <text evidence="2">The sequence shown here is derived from an EMBL/GenBank/DDBJ whole genome shotgun (WGS) entry which is preliminary data.</text>
</comment>
<feature type="region of interest" description="Disordered" evidence="1">
    <location>
        <begin position="1"/>
        <end position="21"/>
    </location>
</feature>
<dbReference type="Proteomes" id="UP000252680">
    <property type="component" value="Unassembled WGS sequence"/>
</dbReference>
<evidence type="ECO:0000313" key="2">
    <source>
        <dbReference type="EMBL" id="RBM06742.1"/>
    </source>
</evidence>
<evidence type="ECO:0000313" key="3">
    <source>
        <dbReference type="Proteomes" id="UP000252680"/>
    </source>
</evidence>
<gene>
    <name evidence="2" type="ORF">NJLHNGOC_08790</name>
</gene>
<evidence type="ECO:0000256" key="1">
    <source>
        <dbReference type="SAM" id="MobiDB-lite"/>
    </source>
</evidence>
<dbReference type="EMBL" id="QEXL01000010">
    <property type="protein sequence ID" value="RBM06742.1"/>
    <property type="molecule type" value="Genomic_DNA"/>
</dbReference>
<reference evidence="2 3" key="1">
    <citation type="submission" date="2018-05" db="EMBL/GenBank/DDBJ databases">
        <title>Komagataeibacter cocois sp. nov., for a novel cellulose- producing strain isolated from coconut milk.</title>
        <authorList>
            <person name="Liu L."/>
            <person name="Wang Y."/>
            <person name="Liu S."/>
            <person name="Bi J."/>
            <person name="Chen H."/>
            <person name="Deng J."/>
            <person name="Zhang C."/>
            <person name="Hu Q."/>
            <person name="Li C."/>
        </authorList>
    </citation>
    <scope>NUCLEOTIDE SEQUENCE [LARGE SCALE GENOMIC DNA]</scope>
    <source>
        <strain evidence="2 3">WE7</strain>
    </source>
</reference>
<name>A0A365YX15_9PROT</name>
<accession>A0A365YX15</accession>
<keyword evidence="3" id="KW-1185">Reference proteome</keyword>
<protein>
    <submittedName>
        <fullName evidence="2">Uncharacterized protein</fullName>
    </submittedName>
</protein>
<feature type="compositionally biased region" description="Low complexity" evidence="1">
    <location>
        <begin position="1"/>
        <end position="14"/>
    </location>
</feature>
<proteinExistence type="predicted"/>
<dbReference type="AlphaFoldDB" id="A0A365YX15"/>